<name>A0A9W7A1W2_9STRA</name>
<evidence type="ECO:0000313" key="2">
    <source>
        <dbReference type="EMBL" id="GMH61455.1"/>
    </source>
</evidence>
<feature type="signal peptide" evidence="1">
    <location>
        <begin position="1"/>
        <end position="16"/>
    </location>
</feature>
<dbReference type="EMBL" id="BRXY01000071">
    <property type="protein sequence ID" value="GMH61455.1"/>
    <property type="molecule type" value="Genomic_DNA"/>
</dbReference>
<organism evidence="2 3">
    <name type="scientific">Triparma strigata</name>
    <dbReference type="NCBI Taxonomy" id="1606541"/>
    <lineage>
        <taxon>Eukaryota</taxon>
        <taxon>Sar</taxon>
        <taxon>Stramenopiles</taxon>
        <taxon>Ochrophyta</taxon>
        <taxon>Bolidophyceae</taxon>
        <taxon>Parmales</taxon>
        <taxon>Triparmaceae</taxon>
        <taxon>Triparma</taxon>
    </lineage>
</organism>
<keyword evidence="3" id="KW-1185">Reference proteome</keyword>
<dbReference type="AlphaFoldDB" id="A0A9W7A1W2"/>
<comment type="caution">
    <text evidence="2">The sequence shown here is derived from an EMBL/GenBank/DDBJ whole genome shotgun (WGS) entry which is preliminary data.</text>
</comment>
<evidence type="ECO:0000313" key="3">
    <source>
        <dbReference type="Proteomes" id="UP001165085"/>
    </source>
</evidence>
<reference evidence="3" key="1">
    <citation type="journal article" date="2023" name="Commun. Biol.">
        <title>Genome analysis of Parmales, the sister group of diatoms, reveals the evolutionary specialization of diatoms from phago-mixotrophs to photoautotrophs.</title>
        <authorList>
            <person name="Ban H."/>
            <person name="Sato S."/>
            <person name="Yoshikawa S."/>
            <person name="Yamada K."/>
            <person name="Nakamura Y."/>
            <person name="Ichinomiya M."/>
            <person name="Sato N."/>
            <person name="Blanc-Mathieu R."/>
            <person name="Endo H."/>
            <person name="Kuwata A."/>
            <person name="Ogata H."/>
        </authorList>
    </citation>
    <scope>NUCLEOTIDE SEQUENCE [LARGE SCALE GENOMIC DNA]</scope>
    <source>
        <strain evidence="3">NIES 3701</strain>
    </source>
</reference>
<dbReference type="OrthoDB" id="188009at2759"/>
<protein>
    <submittedName>
        <fullName evidence="2">Uncharacterized protein</fullName>
    </submittedName>
</protein>
<dbReference type="Proteomes" id="UP001165085">
    <property type="component" value="Unassembled WGS sequence"/>
</dbReference>
<keyword evidence="1" id="KW-0732">Signal</keyword>
<feature type="chain" id="PRO_5040844253" evidence="1">
    <location>
        <begin position="17"/>
        <end position="172"/>
    </location>
</feature>
<proteinExistence type="predicted"/>
<accession>A0A9W7A1W2</accession>
<sequence length="172" mass="17796">MKFSIGLLSLPALIAADGIQFSRTINSLADDSSLSLKFDSGCASEDDYGSNDCSFAWGSEVSGSVDANLGHDLADGSTFSVDLKLDKFISWSFSCAACGANCTTSVPIVNQDVNFAMPDCPITADGITQAFDEALPTDSPTKGVKVTATGTIEVKDAAGDSVISMDIDATVQ</sequence>
<gene>
    <name evidence="2" type="ORF">TrST_g6716</name>
</gene>
<evidence type="ECO:0000256" key="1">
    <source>
        <dbReference type="SAM" id="SignalP"/>
    </source>
</evidence>